<evidence type="ECO:0008006" key="4">
    <source>
        <dbReference type="Google" id="ProtNLM"/>
    </source>
</evidence>
<reference evidence="2 3" key="1">
    <citation type="submission" date="2023-08" db="EMBL/GenBank/DDBJ databases">
        <title>Oxalobacteraceae gen .nov., isolated from river sludge outside the plant.</title>
        <authorList>
            <person name="Zhao S.Y."/>
        </authorList>
    </citation>
    <scope>NUCLEOTIDE SEQUENCE [LARGE SCALE GENOMIC DNA]</scope>
    <source>
        <strain evidence="2 3">R-40</strain>
    </source>
</reference>
<dbReference type="PROSITE" id="PS51257">
    <property type="entry name" value="PROKAR_LIPOPROTEIN"/>
    <property type="match status" value="1"/>
</dbReference>
<feature type="signal peptide" evidence="1">
    <location>
        <begin position="1"/>
        <end position="22"/>
    </location>
</feature>
<feature type="chain" id="PRO_5045684954" description="Lipoprotein" evidence="1">
    <location>
        <begin position="23"/>
        <end position="96"/>
    </location>
</feature>
<dbReference type="RefSeq" id="WP_338435343.1">
    <property type="nucleotide sequence ID" value="NZ_JAUYVH010000001.1"/>
</dbReference>
<keyword evidence="3" id="KW-1185">Reference proteome</keyword>
<evidence type="ECO:0000256" key="1">
    <source>
        <dbReference type="SAM" id="SignalP"/>
    </source>
</evidence>
<keyword evidence="1" id="KW-0732">Signal</keyword>
<dbReference type="EMBL" id="JAUYVH010000001">
    <property type="protein sequence ID" value="MDQ9169446.1"/>
    <property type="molecule type" value="Genomic_DNA"/>
</dbReference>
<name>A0ABU1BN21_9BURK</name>
<evidence type="ECO:0000313" key="3">
    <source>
        <dbReference type="Proteomes" id="UP001225596"/>
    </source>
</evidence>
<evidence type="ECO:0000313" key="2">
    <source>
        <dbReference type="EMBL" id="MDQ9169446.1"/>
    </source>
</evidence>
<accession>A0ABU1BN21</accession>
<proteinExistence type="predicted"/>
<comment type="caution">
    <text evidence="2">The sequence shown here is derived from an EMBL/GenBank/DDBJ whole genome shotgun (WGS) entry which is preliminary data.</text>
</comment>
<dbReference type="Proteomes" id="UP001225596">
    <property type="component" value="Unassembled WGS sequence"/>
</dbReference>
<organism evidence="2 3">
    <name type="scientific">Keguizhuia sedimenti</name>
    <dbReference type="NCBI Taxonomy" id="3064264"/>
    <lineage>
        <taxon>Bacteria</taxon>
        <taxon>Pseudomonadati</taxon>
        <taxon>Pseudomonadota</taxon>
        <taxon>Betaproteobacteria</taxon>
        <taxon>Burkholderiales</taxon>
        <taxon>Oxalobacteraceae</taxon>
        <taxon>Keguizhuia</taxon>
    </lineage>
</organism>
<sequence length="96" mass="10499">MTILKKLSLVSTAALFTLGLAACDVDKTKEGDVDMPKYEVEKTQEGKVDLPKVEVTPPDVDVKKEEKTVTVPDVDVKKEEKTVTVPDVDVTPAKDK</sequence>
<gene>
    <name evidence="2" type="ORF">Q8A64_03365</name>
</gene>
<protein>
    <recommendedName>
        <fullName evidence="4">Lipoprotein</fullName>
    </recommendedName>
</protein>